<dbReference type="Proteomes" id="UP001230005">
    <property type="component" value="Unassembled WGS sequence"/>
</dbReference>
<evidence type="ECO:0000256" key="1">
    <source>
        <dbReference type="SAM" id="Phobius"/>
    </source>
</evidence>
<name>A0ABT9ZWW6_9BACI</name>
<dbReference type="InterPro" id="IPR016181">
    <property type="entry name" value="Acyl_CoA_acyltransferase"/>
</dbReference>
<comment type="caution">
    <text evidence="2">The sequence shown here is derived from an EMBL/GenBank/DDBJ whole genome shotgun (WGS) entry which is preliminary data.</text>
</comment>
<evidence type="ECO:0000313" key="2">
    <source>
        <dbReference type="EMBL" id="MDQ0255720.1"/>
    </source>
</evidence>
<evidence type="ECO:0000313" key="3">
    <source>
        <dbReference type="Proteomes" id="UP001230005"/>
    </source>
</evidence>
<keyword evidence="1" id="KW-1133">Transmembrane helix</keyword>
<keyword evidence="3" id="KW-1185">Reference proteome</keyword>
<dbReference type="RefSeq" id="WP_307326813.1">
    <property type="nucleotide sequence ID" value="NZ_JAUSUG010000012.1"/>
</dbReference>
<accession>A0ABT9ZWW6</accession>
<keyword evidence="1" id="KW-0812">Transmembrane</keyword>
<gene>
    <name evidence="2" type="ORF">J2S74_003102</name>
</gene>
<sequence length="212" mass="25133">MTIDWLEWLGYLASLIVLISLLMSSIIKLRWINLLGSTIFSIYGFLIGALPVGFMNMGIAFINIYYLLKIYSAKEEYFKILSIENSPQYFNHFVDYYKKEMEKYGFKTKYNVSQYEIRFFILRNMVPAGVFLASKYDEKTLKVELDFVIPEYRDFKTGHYIYEHSKGFFLEKGFTDFITYSESESHIRYLTKVGFEETTDHNGVKCFMKKIK</sequence>
<protein>
    <recommendedName>
        <fullName evidence="4">Inner membrane protein</fullName>
    </recommendedName>
</protein>
<reference evidence="2 3" key="1">
    <citation type="submission" date="2023-07" db="EMBL/GenBank/DDBJ databases">
        <title>Genomic Encyclopedia of Type Strains, Phase IV (KMG-IV): sequencing the most valuable type-strain genomes for metagenomic binning, comparative biology and taxonomic classification.</title>
        <authorList>
            <person name="Goeker M."/>
        </authorList>
    </citation>
    <scope>NUCLEOTIDE SEQUENCE [LARGE SCALE GENOMIC DNA]</scope>
    <source>
        <strain evidence="2 3">DSM 9768</strain>
    </source>
</reference>
<keyword evidence="1" id="KW-0472">Membrane</keyword>
<dbReference type="EMBL" id="JAUSUG010000012">
    <property type="protein sequence ID" value="MDQ0255720.1"/>
    <property type="molecule type" value="Genomic_DNA"/>
</dbReference>
<evidence type="ECO:0008006" key="4">
    <source>
        <dbReference type="Google" id="ProtNLM"/>
    </source>
</evidence>
<dbReference type="SUPFAM" id="SSF55729">
    <property type="entry name" value="Acyl-CoA N-acyltransferases (Nat)"/>
    <property type="match status" value="1"/>
</dbReference>
<feature type="transmembrane region" description="Helical" evidence="1">
    <location>
        <begin position="6"/>
        <end position="27"/>
    </location>
</feature>
<feature type="transmembrane region" description="Helical" evidence="1">
    <location>
        <begin position="39"/>
        <end position="68"/>
    </location>
</feature>
<organism evidence="2 3">
    <name type="scientific">Evansella vedderi</name>
    <dbReference type="NCBI Taxonomy" id="38282"/>
    <lineage>
        <taxon>Bacteria</taxon>
        <taxon>Bacillati</taxon>
        <taxon>Bacillota</taxon>
        <taxon>Bacilli</taxon>
        <taxon>Bacillales</taxon>
        <taxon>Bacillaceae</taxon>
        <taxon>Evansella</taxon>
    </lineage>
</organism>
<proteinExistence type="predicted"/>